<dbReference type="EMBL" id="SRLO01000975">
    <property type="protein sequence ID" value="TNN43334.1"/>
    <property type="molecule type" value="Genomic_DNA"/>
</dbReference>
<dbReference type="Proteomes" id="UP000314294">
    <property type="component" value="Unassembled WGS sequence"/>
</dbReference>
<organism evidence="1 2">
    <name type="scientific">Liparis tanakae</name>
    <name type="common">Tanaka's snailfish</name>
    <dbReference type="NCBI Taxonomy" id="230148"/>
    <lineage>
        <taxon>Eukaryota</taxon>
        <taxon>Metazoa</taxon>
        <taxon>Chordata</taxon>
        <taxon>Craniata</taxon>
        <taxon>Vertebrata</taxon>
        <taxon>Euteleostomi</taxon>
        <taxon>Actinopterygii</taxon>
        <taxon>Neopterygii</taxon>
        <taxon>Teleostei</taxon>
        <taxon>Neoteleostei</taxon>
        <taxon>Acanthomorphata</taxon>
        <taxon>Eupercaria</taxon>
        <taxon>Perciformes</taxon>
        <taxon>Cottioidei</taxon>
        <taxon>Cottales</taxon>
        <taxon>Liparidae</taxon>
        <taxon>Liparis</taxon>
    </lineage>
</organism>
<accession>A0A4Z2FRK0</accession>
<reference evidence="1 2" key="1">
    <citation type="submission" date="2019-03" db="EMBL/GenBank/DDBJ databases">
        <title>First draft genome of Liparis tanakae, snailfish: a comprehensive survey of snailfish specific genes.</title>
        <authorList>
            <person name="Kim W."/>
            <person name="Song I."/>
            <person name="Jeong J.-H."/>
            <person name="Kim D."/>
            <person name="Kim S."/>
            <person name="Ryu S."/>
            <person name="Song J.Y."/>
            <person name="Lee S.K."/>
        </authorList>
    </citation>
    <scope>NUCLEOTIDE SEQUENCE [LARGE SCALE GENOMIC DNA]</scope>
    <source>
        <tissue evidence="1">Muscle</tissue>
    </source>
</reference>
<dbReference type="AlphaFoldDB" id="A0A4Z2FRK0"/>
<evidence type="ECO:0000313" key="1">
    <source>
        <dbReference type="EMBL" id="TNN43334.1"/>
    </source>
</evidence>
<name>A0A4Z2FRK0_9TELE</name>
<sequence length="62" mass="6996">MQLWSCELLESNRSKVMPRCRKTPLISRAISSLSPRSTPRLSAAPLGKTVKVLNRLVCKKMK</sequence>
<keyword evidence="2" id="KW-1185">Reference proteome</keyword>
<proteinExistence type="predicted"/>
<gene>
    <name evidence="1" type="ORF">EYF80_046490</name>
</gene>
<evidence type="ECO:0000313" key="2">
    <source>
        <dbReference type="Proteomes" id="UP000314294"/>
    </source>
</evidence>
<protein>
    <submittedName>
        <fullName evidence="1">Uncharacterized protein</fullName>
    </submittedName>
</protein>
<comment type="caution">
    <text evidence="1">The sequence shown here is derived from an EMBL/GenBank/DDBJ whole genome shotgun (WGS) entry which is preliminary data.</text>
</comment>